<dbReference type="SUPFAM" id="SSF52540">
    <property type="entry name" value="P-loop containing nucleoside triphosphate hydrolases"/>
    <property type="match status" value="1"/>
</dbReference>
<dbReference type="OrthoDB" id="69313at2"/>
<dbReference type="EMBL" id="FQUO01000030">
    <property type="protein sequence ID" value="SHG37915.1"/>
    <property type="molecule type" value="Genomic_DNA"/>
</dbReference>
<gene>
    <name evidence="2" type="ORF">SAMN05444008_13014</name>
</gene>
<dbReference type="CDD" id="cd02042">
    <property type="entry name" value="ParAB_family"/>
    <property type="match status" value="1"/>
</dbReference>
<accession>A0A1M5JC14</accession>
<name>A0A1M5JC14_9BACT</name>
<evidence type="ECO:0000259" key="1">
    <source>
        <dbReference type="Pfam" id="PF01656"/>
    </source>
</evidence>
<sequence length="218" mass="24370">MKIGITNLKGGVGKTTLSINLAVCFAHMGYKVCIVDTDTNQNSLQWYGAREEGLPEVLVVGTTDPKALNKAVDNLHGQHDIIIMDGTPNLSEMNTRVMMASDLLIIPTRPGAHDFRAMNEFFTRFDQVKELRSDVAAYFLINEFDERVNLHRTVRESLQQHYDIPILNTVLKSRTAYGEASMMGTGVFEHSDNKAKAEMVALTNEILQLAEKHAFIQS</sequence>
<evidence type="ECO:0000313" key="3">
    <source>
        <dbReference type="Proteomes" id="UP000184368"/>
    </source>
</evidence>
<dbReference type="Proteomes" id="UP000184368">
    <property type="component" value="Unassembled WGS sequence"/>
</dbReference>
<dbReference type="InterPro" id="IPR050678">
    <property type="entry name" value="DNA_Partitioning_ATPase"/>
</dbReference>
<dbReference type="AlphaFoldDB" id="A0A1M5JC14"/>
<keyword evidence="3" id="KW-1185">Reference proteome</keyword>
<dbReference type="PIRSF" id="PIRSF009320">
    <property type="entry name" value="Nuc_binding_HP_1000"/>
    <property type="match status" value="1"/>
</dbReference>
<reference evidence="2 3" key="1">
    <citation type="submission" date="2016-11" db="EMBL/GenBank/DDBJ databases">
        <authorList>
            <person name="Jaros S."/>
            <person name="Januszkiewicz K."/>
            <person name="Wedrychowicz H."/>
        </authorList>
    </citation>
    <scope>NUCLEOTIDE SEQUENCE [LARGE SCALE GENOMIC DNA]</scope>
    <source>
        <strain evidence="2 3">DSM 26897</strain>
    </source>
</reference>
<dbReference type="PANTHER" id="PTHR13696:SF96">
    <property type="entry name" value="COBQ_COBB_MIND_PARA NUCLEOTIDE BINDING DOMAIN-CONTAINING PROTEIN"/>
    <property type="match status" value="1"/>
</dbReference>
<dbReference type="PANTHER" id="PTHR13696">
    <property type="entry name" value="P-LOOP CONTAINING NUCLEOSIDE TRIPHOSPHATE HYDROLASE"/>
    <property type="match status" value="1"/>
</dbReference>
<protein>
    <submittedName>
        <fullName evidence="2">Plasmid segregation oscillating ATPase ParF</fullName>
    </submittedName>
</protein>
<dbReference type="InterPro" id="IPR002586">
    <property type="entry name" value="CobQ/CobB/MinD/ParA_Nub-bd_dom"/>
</dbReference>
<dbReference type="InterPro" id="IPR027417">
    <property type="entry name" value="P-loop_NTPase"/>
</dbReference>
<dbReference type="STRING" id="1302690.BUE76_00495"/>
<dbReference type="Gene3D" id="3.40.50.300">
    <property type="entry name" value="P-loop containing nucleotide triphosphate hydrolases"/>
    <property type="match status" value="1"/>
</dbReference>
<evidence type="ECO:0000313" key="2">
    <source>
        <dbReference type="EMBL" id="SHG37915.1"/>
    </source>
</evidence>
<feature type="domain" description="CobQ/CobB/MinD/ParA nucleotide binding" evidence="1">
    <location>
        <begin position="3"/>
        <end position="182"/>
    </location>
</feature>
<proteinExistence type="predicted"/>
<dbReference type="Pfam" id="PF01656">
    <property type="entry name" value="CbiA"/>
    <property type="match status" value="1"/>
</dbReference>
<organism evidence="2 3">
    <name type="scientific">Cnuella takakiae</name>
    <dbReference type="NCBI Taxonomy" id="1302690"/>
    <lineage>
        <taxon>Bacteria</taxon>
        <taxon>Pseudomonadati</taxon>
        <taxon>Bacteroidota</taxon>
        <taxon>Chitinophagia</taxon>
        <taxon>Chitinophagales</taxon>
        <taxon>Chitinophagaceae</taxon>
        <taxon>Cnuella</taxon>
    </lineage>
</organism>
<dbReference type="RefSeq" id="WP_073048728.1">
    <property type="nucleotide sequence ID" value="NZ_FQUO01000030.1"/>
</dbReference>